<keyword evidence="18" id="KW-1185">Reference proteome</keyword>
<keyword evidence="8 12" id="KW-0413">Isomerase</keyword>
<dbReference type="SUPFAM" id="SSF109998">
    <property type="entry name" value="Triger factor/SurA peptide-binding domain-like"/>
    <property type="match status" value="1"/>
</dbReference>
<comment type="domain">
    <text evidence="12">Consists of 3 domains; the N-terminus binds the ribosome, the middle domain has PPIase activity, while the C-terminus has intrinsic chaperone activity on its own.</text>
</comment>
<dbReference type="EC" id="5.2.1.8" evidence="3 12"/>
<evidence type="ECO:0000256" key="6">
    <source>
        <dbReference type="ARBA" id="ARBA00023110"/>
    </source>
</evidence>
<dbReference type="InterPro" id="IPR005215">
    <property type="entry name" value="Trig_fac"/>
</dbReference>
<dbReference type="HAMAP" id="MF_00303">
    <property type="entry name" value="Trigger_factor_Tig"/>
    <property type="match status" value="1"/>
</dbReference>
<dbReference type="PANTHER" id="PTHR30560:SF3">
    <property type="entry name" value="TRIGGER FACTOR-LIKE PROTEIN TIG, CHLOROPLASTIC"/>
    <property type="match status" value="1"/>
</dbReference>
<evidence type="ECO:0000256" key="9">
    <source>
        <dbReference type="ARBA" id="ARBA00023306"/>
    </source>
</evidence>
<organism evidence="17 18">
    <name type="scientific">Pseudobutyrivibrio ruminis</name>
    <dbReference type="NCBI Taxonomy" id="46206"/>
    <lineage>
        <taxon>Bacteria</taxon>
        <taxon>Bacillati</taxon>
        <taxon>Bacillota</taxon>
        <taxon>Clostridia</taxon>
        <taxon>Lachnospirales</taxon>
        <taxon>Lachnospiraceae</taxon>
        <taxon>Pseudobutyrivibrio</taxon>
    </lineage>
</organism>
<dbReference type="InterPro" id="IPR008881">
    <property type="entry name" value="Trigger_fac_ribosome-bd_bac"/>
</dbReference>
<dbReference type="GO" id="GO:0043022">
    <property type="term" value="F:ribosome binding"/>
    <property type="evidence" value="ECO:0007669"/>
    <property type="project" value="TreeGrafter"/>
</dbReference>
<evidence type="ECO:0000256" key="1">
    <source>
        <dbReference type="ARBA" id="ARBA00000971"/>
    </source>
</evidence>
<dbReference type="AlphaFoldDB" id="A0A1H7L9L0"/>
<reference evidence="18" key="1">
    <citation type="submission" date="2016-10" db="EMBL/GenBank/DDBJ databases">
        <authorList>
            <person name="Varghese N."/>
        </authorList>
    </citation>
    <scope>NUCLEOTIDE SEQUENCE [LARGE SCALE GENOMIC DNA]</scope>
    <source>
        <strain evidence="18">ACV-9</strain>
    </source>
</reference>
<proteinExistence type="inferred from homology"/>
<dbReference type="NCBIfam" id="TIGR00115">
    <property type="entry name" value="tig"/>
    <property type="match status" value="1"/>
</dbReference>
<name>A0A1H7L9L0_9FIRM</name>
<evidence type="ECO:0000256" key="15">
    <source>
        <dbReference type="SAM" id="MobiDB-lite"/>
    </source>
</evidence>
<keyword evidence="6 12" id="KW-0697">Rotamase</keyword>
<dbReference type="Pfam" id="PF05698">
    <property type="entry name" value="Trigger_C"/>
    <property type="match status" value="1"/>
</dbReference>
<sequence>MNVQVENLEKNMAKLTITVDAAELEKAITKAYNKQKNSISVPGFRKGKVPQNMVEKMYGAEIFYEDAANIIMQDTYPQAYDESKLDIVSQPKIDITQLEKGKDFIYTAEVAVKPEVKLGKYKGVSVTKIDSKVTATEVNNTIKAELERAARTVTKTGKAAKGDTAVIDFEGFIDGVAFEGGKGENYDLELGSGSFIPGFEDQLIGHKAGEDVDVEVTFPENYQAEDLAGKPAVFKCHIHEVKGKDIPKLDDEYVADTTEFETVEEYKASVKERLENNKKAEGRRAQEDEAIAKIVEDSEMEIPDAMLDYQVENMINDFANNMAQQGLSLQQYMQFTGMTMDSFREQVRPDALSRTQSSLVLEAIAKAEKIEVADADVDAKLEEMSKQYGMELDQIKNLVGESEKESMKKDIAIEKAIELIMDNVKESARKKATKKADDAEADAAEEKPAKKTTAKKTTTKKTTKKADDAE</sequence>
<dbReference type="GO" id="GO:0043335">
    <property type="term" value="P:protein unfolding"/>
    <property type="evidence" value="ECO:0007669"/>
    <property type="project" value="TreeGrafter"/>
</dbReference>
<dbReference type="PROSITE" id="PS50059">
    <property type="entry name" value="FKBP_PPIASE"/>
    <property type="match status" value="1"/>
</dbReference>
<dbReference type="InterPro" id="IPR001179">
    <property type="entry name" value="PPIase_FKBP_dom"/>
</dbReference>
<evidence type="ECO:0000313" key="18">
    <source>
        <dbReference type="Proteomes" id="UP000182321"/>
    </source>
</evidence>
<dbReference type="InterPro" id="IPR036611">
    <property type="entry name" value="Trigger_fac_ribosome-bd_sf"/>
</dbReference>
<feature type="domain" description="PPIase FKBP-type" evidence="16">
    <location>
        <begin position="162"/>
        <end position="247"/>
    </location>
</feature>
<evidence type="ECO:0000256" key="10">
    <source>
        <dbReference type="ARBA" id="ARBA00024849"/>
    </source>
</evidence>
<dbReference type="PANTHER" id="PTHR30560">
    <property type="entry name" value="TRIGGER FACTOR CHAPERONE AND PEPTIDYL-PROLYL CIS/TRANS ISOMERASE"/>
    <property type="match status" value="1"/>
</dbReference>
<dbReference type="Gene3D" id="3.10.50.40">
    <property type="match status" value="1"/>
</dbReference>
<dbReference type="Gene3D" id="3.30.70.1050">
    <property type="entry name" value="Trigger factor ribosome-binding domain"/>
    <property type="match status" value="1"/>
</dbReference>
<gene>
    <name evidence="12" type="primary">tig</name>
    <name evidence="17" type="ORF">SAMN02910377_02281</name>
</gene>
<dbReference type="PIRSF" id="PIRSF003095">
    <property type="entry name" value="Trigger_factor"/>
    <property type="match status" value="1"/>
</dbReference>
<dbReference type="GO" id="GO:0003755">
    <property type="term" value="F:peptidyl-prolyl cis-trans isomerase activity"/>
    <property type="evidence" value="ECO:0007669"/>
    <property type="project" value="UniProtKB-UniRule"/>
</dbReference>
<dbReference type="FunFam" id="3.10.50.40:FF:000001">
    <property type="entry name" value="Trigger factor"/>
    <property type="match status" value="1"/>
</dbReference>
<dbReference type="Pfam" id="PF00254">
    <property type="entry name" value="FKBP_C"/>
    <property type="match status" value="1"/>
</dbReference>
<evidence type="ECO:0000256" key="13">
    <source>
        <dbReference type="PROSITE-ProRule" id="PRU00277"/>
    </source>
</evidence>
<evidence type="ECO:0000256" key="12">
    <source>
        <dbReference type="HAMAP-Rule" id="MF_00303"/>
    </source>
</evidence>
<evidence type="ECO:0000256" key="2">
    <source>
        <dbReference type="ARBA" id="ARBA00005464"/>
    </source>
</evidence>
<evidence type="ECO:0000259" key="16">
    <source>
        <dbReference type="PROSITE" id="PS50059"/>
    </source>
</evidence>
<feature type="compositionally biased region" description="Basic residues" evidence="15">
    <location>
        <begin position="450"/>
        <end position="463"/>
    </location>
</feature>
<comment type="similarity">
    <text evidence="2 12 14">Belongs to the FKBP-type PPIase family. Tig subfamily.</text>
</comment>
<feature type="compositionally biased region" description="Basic and acidic residues" evidence="15">
    <location>
        <begin position="427"/>
        <end position="449"/>
    </location>
</feature>
<dbReference type="SUPFAM" id="SSF102735">
    <property type="entry name" value="Trigger factor ribosome-binding domain"/>
    <property type="match status" value="1"/>
</dbReference>
<evidence type="ECO:0000256" key="8">
    <source>
        <dbReference type="ARBA" id="ARBA00023235"/>
    </source>
</evidence>
<dbReference type="InterPro" id="IPR046357">
    <property type="entry name" value="PPIase_dom_sf"/>
</dbReference>
<evidence type="ECO:0000256" key="14">
    <source>
        <dbReference type="RuleBase" id="RU003914"/>
    </source>
</evidence>
<dbReference type="GO" id="GO:0015031">
    <property type="term" value="P:protein transport"/>
    <property type="evidence" value="ECO:0007669"/>
    <property type="project" value="UniProtKB-UniRule"/>
</dbReference>
<dbReference type="GO" id="GO:0051083">
    <property type="term" value="P:'de novo' cotranslational protein folding"/>
    <property type="evidence" value="ECO:0007669"/>
    <property type="project" value="TreeGrafter"/>
</dbReference>
<keyword evidence="7 12" id="KW-0143">Chaperone</keyword>
<dbReference type="EMBL" id="FNZX01000015">
    <property type="protein sequence ID" value="SEK95618.1"/>
    <property type="molecule type" value="Genomic_DNA"/>
</dbReference>
<dbReference type="Pfam" id="PF05697">
    <property type="entry name" value="Trigger_N"/>
    <property type="match status" value="1"/>
</dbReference>
<comment type="catalytic activity">
    <reaction evidence="1 12 13">
        <text>[protein]-peptidylproline (omega=180) = [protein]-peptidylproline (omega=0)</text>
        <dbReference type="Rhea" id="RHEA:16237"/>
        <dbReference type="Rhea" id="RHEA-COMP:10747"/>
        <dbReference type="Rhea" id="RHEA-COMP:10748"/>
        <dbReference type="ChEBI" id="CHEBI:83833"/>
        <dbReference type="ChEBI" id="CHEBI:83834"/>
        <dbReference type="EC" id="5.2.1.8"/>
    </reaction>
</comment>
<dbReference type="GO" id="GO:0051301">
    <property type="term" value="P:cell division"/>
    <property type="evidence" value="ECO:0007669"/>
    <property type="project" value="UniProtKB-KW"/>
</dbReference>
<dbReference type="Proteomes" id="UP000182321">
    <property type="component" value="Unassembled WGS sequence"/>
</dbReference>
<dbReference type="eggNOG" id="COG0544">
    <property type="taxonomic scope" value="Bacteria"/>
</dbReference>
<dbReference type="SUPFAM" id="SSF54534">
    <property type="entry name" value="FKBP-like"/>
    <property type="match status" value="1"/>
</dbReference>
<comment type="subcellular location">
    <subcellularLocation>
        <location evidence="12">Cytoplasm</location>
    </subcellularLocation>
    <text evidence="12">About half TF is bound to the ribosome near the polypeptide exit tunnel while the other half is free in the cytoplasm.</text>
</comment>
<dbReference type="InterPro" id="IPR037041">
    <property type="entry name" value="Trigger_fac_C_sf"/>
</dbReference>
<keyword evidence="5 12" id="KW-0132">Cell division</keyword>
<protein>
    <recommendedName>
        <fullName evidence="4 12">Trigger factor</fullName>
        <shortName evidence="12">TF</shortName>
        <ecNumber evidence="3 12">5.2.1.8</ecNumber>
    </recommendedName>
    <alternativeName>
        <fullName evidence="11 12">PPIase</fullName>
    </alternativeName>
</protein>
<evidence type="ECO:0000256" key="11">
    <source>
        <dbReference type="ARBA" id="ARBA00029986"/>
    </source>
</evidence>
<dbReference type="Gene3D" id="1.10.3120.10">
    <property type="entry name" value="Trigger factor, C-terminal domain"/>
    <property type="match status" value="1"/>
</dbReference>
<keyword evidence="9 12" id="KW-0131">Cell cycle</keyword>
<dbReference type="GO" id="GO:0044183">
    <property type="term" value="F:protein folding chaperone"/>
    <property type="evidence" value="ECO:0007669"/>
    <property type="project" value="TreeGrafter"/>
</dbReference>
<evidence type="ECO:0000256" key="5">
    <source>
        <dbReference type="ARBA" id="ARBA00022618"/>
    </source>
</evidence>
<comment type="function">
    <text evidence="10 12">Involved in protein export. Acts as a chaperone by maintaining the newly synthesized protein in an open conformation. Functions as a peptidyl-prolyl cis-trans isomerase.</text>
</comment>
<dbReference type="InterPro" id="IPR008880">
    <property type="entry name" value="Trigger_fac_C"/>
</dbReference>
<feature type="region of interest" description="Disordered" evidence="15">
    <location>
        <begin position="427"/>
        <end position="470"/>
    </location>
</feature>
<dbReference type="GO" id="GO:0005737">
    <property type="term" value="C:cytoplasm"/>
    <property type="evidence" value="ECO:0007669"/>
    <property type="project" value="UniProtKB-SubCell"/>
</dbReference>
<evidence type="ECO:0000313" key="17">
    <source>
        <dbReference type="EMBL" id="SEK95618.1"/>
    </source>
</evidence>
<accession>A0A1H7L9L0</accession>
<evidence type="ECO:0000256" key="4">
    <source>
        <dbReference type="ARBA" id="ARBA00016902"/>
    </source>
</evidence>
<evidence type="ECO:0000256" key="7">
    <source>
        <dbReference type="ARBA" id="ARBA00023186"/>
    </source>
</evidence>
<dbReference type="InterPro" id="IPR027304">
    <property type="entry name" value="Trigger_fact/SurA_dom_sf"/>
</dbReference>
<evidence type="ECO:0000256" key="3">
    <source>
        <dbReference type="ARBA" id="ARBA00013194"/>
    </source>
</evidence>
<keyword evidence="12" id="KW-0963">Cytoplasm</keyword>